<dbReference type="GO" id="GO:0016020">
    <property type="term" value="C:membrane"/>
    <property type="evidence" value="ECO:0007669"/>
    <property type="project" value="UniProtKB-SubCell"/>
</dbReference>
<keyword evidence="2 4" id="KW-0472">Membrane</keyword>
<evidence type="ECO:0000256" key="3">
    <source>
        <dbReference type="SAM" id="MobiDB-lite"/>
    </source>
</evidence>
<proteinExistence type="predicted"/>
<evidence type="ECO:0000313" key="6">
    <source>
        <dbReference type="Proteomes" id="UP001216390"/>
    </source>
</evidence>
<dbReference type="PANTHER" id="PTHR37042">
    <property type="entry name" value="OUTER MEMBRANE PROTEIN RV1973"/>
    <property type="match status" value="1"/>
</dbReference>
<dbReference type="RefSeq" id="WP_272734540.1">
    <property type="nucleotide sequence ID" value="NZ_CP116942.1"/>
</dbReference>
<accession>A0AAE9Y2L5</accession>
<reference evidence="5" key="1">
    <citation type="submission" date="2023-01" db="EMBL/GenBank/DDBJ databases">
        <title>The diversity of Class Acidimicrobiia in South China Sea sediment environments and the proposal of Iamia marina sp. nov., a novel species of the genus Iamia.</title>
        <authorList>
            <person name="He Y."/>
            <person name="Tian X."/>
        </authorList>
    </citation>
    <scope>NUCLEOTIDE SEQUENCE</scope>
    <source>
        <strain evidence="5">DSM 19957</strain>
    </source>
</reference>
<evidence type="ECO:0000256" key="4">
    <source>
        <dbReference type="SAM" id="Phobius"/>
    </source>
</evidence>
<evidence type="ECO:0000313" key="5">
    <source>
        <dbReference type="EMBL" id="WCO65015.1"/>
    </source>
</evidence>
<comment type="subcellular location">
    <subcellularLocation>
        <location evidence="1">Membrane</location>
    </subcellularLocation>
</comment>
<evidence type="ECO:0000256" key="1">
    <source>
        <dbReference type="ARBA" id="ARBA00004370"/>
    </source>
</evidence>
<dbReference type="PANTHER" id="PTHR37042:SF4">
    <property type="entry name" value="OUTER MEMBRANE PROTEIN RV1973"/>
    <property type="match status" value="1"/>
</dbReference>
<evidence type="ECO:0008006" key="7">
    <source>
        <dbReference type="Google" id="ProtNLM"/>
    </source>
</evidence>
<feature type="transmembrane region" description="Helical" evidence="4">
    <location>
        <begin position="75"/>
        <end position="95"/>
    </location>
</feature>
<keyword evidence="6" id="KW-1185">Reference proteome</keyword>
<dbReference type="Proteomes" id="UP001216390">
    <property type="component" value="Chromosome"/>
</dbReference>
<sequence length="267" mass="27786">MSPTRTRPATDDRPAPPGSRRARQAREERSATGGADPTDAVEADDGPDRRPGEGSGGGPAPRNRRAGRPVPRAATAWKVLAVVGIVGTVGFGLAWRTAESRAVTEDGLSPAAVEMRAAGRDFAIALTNFDADTIDADFDRILAAADGQFAEEAERFYDEEVRADLRDARATSRSEISEIYVQGFDGDRGSVFAVVDQTVANNLSPQPVTDTLRVDIGLQRSGADWKVVEVDVLDAPIPAQAAQPGAPGDDGAGEVAPPTTAGPSGGG</sequence>
<organism evidence="5 6">
    <name type="scientific">Iamia majanohamensis</name>
    <dbReference type="NCBI Taxonomy" id="467976"/>
    <lineage>
        <taxon>Bacteria</taxon>
        <taxon>Bacillati</taxon>
        <taxon>Actinomycetota</taxon>
        <taxon>Acidimicrobiia</taxon>
        <taxon>Acidimicrobiales</taxon>
        <taxon>Iamiaceae</taxon>
        <taxon>Iamia</taxon>
    </lineage>
</organism>
<evidence type="ECO:0000256" key="2">
    <source>
        <dbReference type="ARBA" id="ARBA00023136"/>
    </source>
</evidence>
<protein>
    <recommendedName>
        <fullName evidence="7">Mce-associated membrane protein</fullName>
    </recommendedName>
</protein>
<feature type="region of interest" description="Disordered" evidence="3">
    <location>
        <begin position="238"/>
        <end position="267"/>
    </location>
</feature>
<keyword evidence="4" id="KW-0812">Transmembrane</keyword>
<dbReference type="KEGG" id="ima:PO878_10945"/>
<keyword evidence="4" id="KW-1133">Transmembrane helix</keyword>
<gene>
    <name evidence="5" type="ORF">PO878_10945</name>
</gene>
<feature type="region of interest" description="Disordered" evidence="3">
    <location>
        <begin position="1"/>
        <end position="70"/>
    </location>
</feature>
<dbReference type="AlphaFoldDB" id="A0AAE9Y2L5"/>
<dbReference type="EMBL" id="CP116942">
    <property type="protein sequence ID" value="WCO65015.1"/>
    <property type="molecule type" value="Genomic_DNA"/>
</dbReference>
<name>A0AAE9Y2L5_9ACTN</name>